<reference evidence="8 9" key="1">
    <citation type="submission" date="2018-11" db="EMBL/GenBank/DDBJ databases">
        <title>Genome sequencing and assembly of Anaerosphaera sp. nov., GS7-6-2.</title>
        <authorList>
            <person name="Rettenmaier R."/>
            <person name="Liebl W."/>
            <person name="Zverlov V."/>
        </authorList>
    </citation>
    <scope>NUCLEOTIDE SEQUENCE [LARGE SCALE GENOMIC DNA]</scope>
    <source>
        <strain evidence="8 9">GS7-6-2</strain>
    </source>
</reference>
<evidence type="ECO:0000313" key="9">
    <source>
        <dbReference type="Proteomes" id="UP000288812"/>
    </source>
</evidence>
<comment type="subcellular location">
    <subcellularLocation>
        <location evidence="1">Cell membrane</location>
        <topology evidence="1">Multi-pass membrane protein</topology>
    </subcellularLocation>
</comment>
<feature type="transmembrane region" description="Helical" evidence="7">
    <location>
        <begin position="7"/>
        <end position="29"/>
    </location>
</feature>
<organism evidence="8 9">
    <name type="scientific">Anaerosphaera multitolerans</name>
    <dbReference type="NCBI Taxonomy" id="2487351"/>
    <lineage>
        <taxon>Bacteria</taxon>
        <taxon>Bacillati</taxon>
        <taxon>Bacillota</taxon>
        <taxon>Tissierellia</taxon>
        <taxon>Tissierellales</taxon>
        <taxon>Peptoniphilaceae</taxon>
        <taxon>Anaerosphaera</taxon>
    </lineage>
</organism>
<evidence type="ECO:0000256" key="5">
    <source>
        <dbReference type="ARBA" id="ARBA00022989"/>
    </source>
</evidence>
<dbReference type="PANTHER" id="PTHR43663">
    <property type="entry name" value="CHROMATE TRANSPORT PROTEIN-RELATED"/>
    <property type="match status" value="1"/>
</dbReference>
<evidence type="ECO:0000256" key="4">
    <source>
        <dbReference type="ARBA" id="ARBA00022692"/>
    </source>
</evidence>
<feature type="transmembrane region" description="Helical" evidence="7">
    <location>
        <begin position="81"/>
        <end position="104"/>
    </location>
</feature>
<dbReference type="RefSeq" id="WP_127722652.1">
    <property type="nucleotide sequence ID" value="NZ_RLIH01000001.1"/>
</dbReference>
<feature type="transmembrane region" description="Helical" evidence="7">
    <location>
        <begin position="166"/>
        <end position="183"/>
    </location>
</feature>
<proteinExistence type="inferred from homology"/>
<dbReference type="EMBL" id="RLIH01000001">
    <property type="protein sequence ID" value="RVU55690.1"/>
    <property type="molecule type" value="Genomic_DNA"/>
</dbReference>
<keyword evidence="6 7" id="KW-0472">Membrane</keyword>
<keyword evidence="4 7" id="KW-0812">Transmembrane</keyword>
<dbReference type="GO" id="GO:0005886">
    <property type="term" value="C:plasma membrane"/>
    <property type="evidence" value="ECO:0007669"/>
    <property type="project" value="UniProtKB-SubCell"/>
</dbReference>
<name>A0A437S992_9FIRM</name>
<dbReference type="PANTHER" id="PTHR43663:SF1">
    <property type="entry name" value="CHROMATE TRANSPORTER"/>
    <property type="match status" value="1"/>
</dbReference>
<protein>
    <submittedName>
        <fullName evidence="8">Chromate transporter</fullName>
    </submittedName>
</protein>
<keyword evidence="3" id="KW-1003">Cell membrane</keyword>
<gene>
    <name evidence="8" type="ORF">EF514_00295</name>
</gene>
<evidence type="ECO:0000256" key="7">
    <source>
        <dbReference type="SAM" id="Phobius"/>
    </source>
</evidence>
<dbReference type="InterPro" id="IPR003370">
    <property type="entry name" value="Chromate_transpt"/>
</dbReference>
<feature type="transmembrane region" description="Helical" evidence="7">
    <location>
        <begin position="110"/>
        <end position="132"/>
    </location>
</feature>
<evidence type="ECO:0000256" key="2">
    <source>
        <dbReference type="ARBA" id="ARBA00005262"/>
    </source>
</evidence>
<comment type="similarity">
    <text evidence="2">Belongs to the chromate ion transporter (CHR) (TC 2.A.51) family.</text>
</comment>
<evidence type="ECO:0000256" key="6">
    <source>
        <dbReference type="ARBA" id="ARBA00023136"/>
    </source>
</evidence>
<dbReference type="AlphaFoldDB" id="A0A437S992"/>
<dbReference type="OrthoDB" id="9788907at2"/>
<evidence type="ECO:0000256" key="3">
    <source>
        <dbReference type="ARBA" id="ARBA00022475"/>
    </source>
</evidence>
<dbReference type="GO" id="GO:0015109">
    <property type="term" value="F:chromate transmembrane transporter activity"/>
    <property type="evidence" value="ECO:0007669"/>
    <property type="project" value="InterPro"/>
</dbReference>
<dbReference type="Pfam" id="PF02417">
    <property type="entry name" value="Chromate_transp"/>
    <property type="match status" value="1"/>
</dbReference>
<dbReference type="Proteomes" id="UP000288812">
    <property type="component" value="Unassembled WGS sequence"/>
</dbReference>
<keyword evidence="9" id="KW-1185">Reference proteome</keyword>
<accession>A0A437S992</accession>
<keyword evidence="5 7" id="KW-1133">Transmembrane helix</keyword>
<comment type="caution">
    <text evidence="8">The sequence shown here is derived from an EMBL/GenBank/DDBJ whole genome shotgun (WGS) entry which is preliminary data.</text>
</comment>
<evidence type="ECO:0000256" key="1">
    <source>
        <dbReference type="ARBA" id="ARBA00004651"/>
    </source>
</evidence>
<evidence type="ECO:0000313" key="8">
    <source>
        <dbReference type="EMBL" id="RVU55690.1"/>
    </source>
</evidence>
<dbReference type="InterPro" id="IPR052518">
    <property type="entry name" value="CHR_Transporter"/>
</dbReference>
<sequence>MKNNLKLYLWLLYVNLFISSFTFGGGYVVVPMVKKYFVENKNLISEDELMEMAAIAQSSPGSMAVNLSILAGKKVAGIPGIIITLISCIIPPVIILGLISKWYVAFSKNIYINAILRGMQACVIALIIDLVIDMYKSIIKENSLLLKILAPVAFISSAFFNINVILILVLSCVISFFTLFFKLKRRERVNDF</sequence>